<keyword evidence="3" id="KW-1185">Reference proteome</keyword>
<keyword evidence="1" id="KW-0812">Transmembrane</keyword>
<reference evidence="2 3" key="1">
    <citation type="journal article" date="2013" name="ISME J.">
        <title>Metabolic model for the filamentous 'Candidatus Microthrix parvicella' based on genomic and metagenomic analyses.</title>
        <authorList>
            <person name="Jon McIlroy S."/>
            <person name="Kristiansen R."/>
            <person name="Albertsen M."/>
            <person name="Michael Karst S."/>
            <person name="Rossetti S."/>
            <person name="Lund Nielsen J."/>
            <person name="Tandoi V."/>
            <person name="James Seviour R."/>
            <person name="Nielsen P.H."/>
        </authorList>
    </citation>
    <scope>NUCLEOTIDE SEQUENCE [LARGE SCALE GENOMIC DNA]</scope>
    <source>
        <strain evidence="2 3">RN1</strain>
    </source>
</reference>
<evidence type="ECO:0000313" key="2">
    <source>
        <dbReference type="EMBL" id="CCM65829.1"/>
    </source>
</evidence>
<dbReference type="AlphaFoldDB" id="R4Z4L4"/>
<feature type="transmembrane region" description="Helical" evidence="1">
    <location>
        <begin position="365"/>
        <end position="387"/>
    </location>
</feature>
<keyword evidence="1" id="KW-1133">Transmembrane helix</keyword>
<name>R4Z4L4_9ACTN</name>
<feature type="transmembrane region" description="Helical" evidence="1">
    <location>
        <begin position="319"/>
        <end position="344"/>
    </location>
</feature>
<comment type="caution">
    <text evidence="2">The sequence shown here is derived from an EMBL/GenBank/DDBJ whole genome shotgun (WGS) entry which is preliminary data.</text>
</comment>
<feature type="transmembrane region" description="Helical" evidence="1">
    <location>
        <begin position="234"/>
        <end position="260"/>
    </location>
</feature>
<proteinExistence type="predicted"/>
<dbReference type="Proteomes" id="UP000018291">
    <property type="component" value="Unassembled WGS sequence"/>
</dbReference>
<feature type="transmembrane region" description="Helical" evidence="1">
    <location>
        <begin position="281"/>
        <end position="313"/>
    </location>
</feature>
<accession>R4Z4L4</accession>
<feature type="transmembrane region" description="Helical" evidence="1">
    <location>
        <begin position="78"/>
        <end position="95"/>
    </location>
</feature>
<feature type="transmembrane region" description="Helical" evidence="1">
    <location>
        <begin position="393"/>
        <end position="410"/>
    </location>
</feature>
<feature type="transmembrane region" description="Helical" evidence="1">
    <location>
        <begin position="422"/>
        <end position="439"/>
    </location>
</feature>
<dbReference type="HOGENOM" id="CLU_052501_0_0_11"/>
<protein>
    <recommendedName>
        <fullName evidence="4">Glycosyltransferase RgtA/B/C/D-like domain-containing protein</fullName>
    </recommendedName>
</protein>
<feature type="transmembrane region" description="Helical" evidence="1">
    <location>
        <begin position="193"/>
        <end position="214"/>
    </location>
</feature>
<dbReference type="STRING" id="1229780.BN381_80359"/>
<feature type="transmembrane region" description="Helical" evidence="1">
    <location>
        <begin position="107"/>
        <end position="125"/>
    </location>
</feature>
<dbReference type="EMBL" id="CANL01000078">
    <property type="protein sequence ID" value="CCM65829.1"/>
    <property type="molecule type" value="Genomic_DNA"/>
</dbReference>
<sequence>MRVTGGTPPTGDTQVDDCERRRWSAWRVGLGLTLPLAAVVLMWVLLAWRRNILDEGGTVFVGAAPLMGRWRLDFKPEFVVAVVLGLALLVWWPPLVRRLAWNRLLPGSWLVSLGWTLAINMHGGWRRLGAPLDSRQDYLYTARNTVTDPFDFLRTFTRELRTYPIHVQGHPPGPVLGLEALERLGISGASGSALVLVGIACLASPLVLIAVRALVDESEARRVAVFVGLTPSVIWVATSVDAVFAAVAVASGTALALAAVRSGAWHGDDRARSNPWAGGAMAMLGGLLAGLLAHGTYGAALFLVPTALCLVVLARHRRWAPVGLALFAAALPTLLMAGAGFWLLDGLRGTVEAYHDGVASQRPAGFFRLSNPLALAISIGPVVLAALPGKRRVGAWILVGGALAGLAVAEMSGLSKGEVERIWLPFVPWLTVATGAIPLRWQRGALGVQLVSGLAMAVMLGSPW</sequence>
<dbReference type="eggNOG" id="ENOG502Z9Y5">
    <property type="taxonomic scope" value="Bacteria"/>
</dbReference>
<keyword evidence="1" id="KW-0472">Membrane</keyword>
<evidence type="ECO:0000313" key="3">
    <source>
        <dbReference type="Proteomes" id="UP000018291"/>
    </source>
</evidence>
<evidence type="ECO:0000256" key="1">
    <source>
        <dbReference type="SAM" id="Phobius"/>
    </source>
</evidence>
<feature type="transmembrane region" description="Helical" evidence="1">
    <location>
        <begin position="445"/>
        <end position="462"/>
    </location>
</feature>
<feature type="transmembrane region" description="Helical" evidence="1">
    <location>
        <begin position="25"/>
        <end position="48"/>
    </location>
</feature>
<organism evidence="2 3">
    <name type="scientific">Candidatus Neomicrothrix parvicella RN1</name>
    <dbReference type="NCBI Taxonomy" id="1229780"/>
    <lineage>
        <taxon>Bacteria</taxon>
        <taxon>Bacillati</taxon>
        <taxon>Actinomycetota</taxon>
        <taxon>Acidimicrobiia</taxon>
        <taxon>Acidimicrobiales</taxon>
        <taxon>Microthrixaceae</taxon>
        <taxon>Candidatus Neomicrothrix</taxon>
    </lineage>
</organism>
<gene>
    <name evidence="2" type="ORF">BN381_80359</name>
</gene>
<evidence type="ECO:0008006" key="4">
    <source>
        <dbReference type="Google" id="ProtNLM"/>
    </source>
</evidence>